<dbReference type="Proteomes" id="UP000541444">
    <property type="component" value="Unassembled WGS sequence"/>
</dbReference>
<feature type="transmembrane region" description="Helical" evidence="1">
    <location>
        <begin position="62"/>
        <end position="80"/>
    </location>
</feature>
<gene>
    <name evidence="2" type="ORF">GIB67_011637</name>
</gene>
<sequence length="81" mass="8865">LVSRWFAHSHISLLSGVEGRVVAGFAEGFSCVGDSFAAADSVSCYHISCTILAFDALHYRDIVYILSLIYILFASALFFLL</sequence>
<dbReference type="EMBL" id="JACGCM010000704">
    <property type="protein sequence ID" value="KAF6168252.1"/>
    <property type="molecule type" value="Genomic_DNA"/>
</dbReference>
<protein>
    <submittedName>
        <fullName evidence="2">Uncharacterized protein</fullName>
    </submittedName>
</protein>
<keyword evidence="1" id="KW-0472">Membrane</keyword>
<dbReference type="AlphaFoldDB" id="A0A7J7NMS6"/>
<name>A0A7J7NMS6_9MAGN</name>
<organism evidence="2 3">
    <name type="scientific">Kingdonia uniflora</name>
    <dbReference type="NCBI Taxonomy" id="39325"/>
    <lineage>
        <taxon>Eukaryota</taxon>
        <taxon>Viridiplantae</taxon>
        <taxon>Streptophyta</taxon>
        <taxon>Embryophyta</taxon>
        <taxon>Tracheophyta</taxon>
        <taxon>Spermatophyta</taxon>
        <taxon>Magnoliopsida</taxon>
        <taxon>Ranunculales</taxon>
        <taxon>Circaeasteraceae</taxon>
        <taxon>Kingdonia</taxon>
    </lineage>
</organism>
<evidence type="ECO:0000256" key="1">
    <source>
        <dbReference type="SAM" id="Phobius"/>
    </source>
</evidence>
<evidence type="ECO:0000313" key="3">
    <source>
        <dbReference type="Proteomes" id="UP000541444"/>
    </source>
</evidence>
<comment type="caution">
    <text evidence="2">The sequence shown here is derived from an EMBL/GenBank/DDBJ whole genome shotgun (WGS) entry which is preliminary data.</text>
</comment>
<keyword evidence="3" id="KW-1185">Reference proteome</keyword>
<keyword evidence="1" id="KW-1133">Transmembrane helix</keyword>
<keyword evidence="1" id="KW-0812">Transmembrane</keyword>
<reference evidence="2 3" key="1">
    <citation type="journal article" date="2020" name="IScience">
        <title>Genome Sequencing of the Endangered Kingdonia uniflora (Circaeasteraceae, Ranunculales) Reveals Potential Mechanisms of Evolutionary Specialization.</title>
        <authorList>
            <person name="Sun Y."/>
            <person name="Deng T."/>
            <person name="Zhang A."/>
            <person name="Moore M.J."/>
            <person name="Landis J.B."/>
            <person name="Lin N."/>
            <person name="Zhang H."/>
            <person name="Zhang X."/>
            <person name="Huang J."/>
            <person name="Zhang X."/>
            <person name="Sun H."/>
            <person name="Wang H."/>
        </authorList>
    </citation>
    <scope>NUCLEOTIDE SEQUENCE [LARGE SCALE GENOMIC DNA]</scope>
    <source>
        <strain evidence="2">TB1705</strain>
        <tissue evidence="2">Leaf</tissue>
    </source>
</reference>
<evidence type="ECO:0000313" key="2">
    <source>
        <dbReference type="EMBL" id="KAF6168252.1"/>
    </source>
</evidence>
<feature type="non-terminal residue" evidence="2">
    <location>
        <position position="1"/>
    </location>
</feature>
<proteinExistence type="predicted"/>
<accession>A0A7J7NMS6</accession>